<dbReference type="GeneTree" id="ENSGT00900000141021"/>
<protein>
    <submittedName>
        <fullName evidence="3">Immediate early response 5 like</fullName>
    </submittedName>
</protein>
<dbReference type="FunCoup" id="M3ZD48">
    <property type="interactions" value="692"/>
</dbReference>
<dbReference type="PANTHER" id="PTHR15895">
    <property type="entry name" value="IMMEDIATE EARLY RESPONSE GENE"/>
    <property type="match status" value="1"/>
</dbReference>
<reference evidence="3" key="3">
    <citation type="submission" date="2025-08" db="UniProtKB">
        <authorList>
            <consortium name="Ensembl"/>
        </authorList>
    </citation>
    <scope>IDENTIFICATION</scope>
    <source>
        <strain evidence="3">JP 163 A</strain>
    </source>
</reference>
<evidence type="ECO:0000256" key="1">
    <source>
        <dbReference type="ARBA" id="ARBA00006186"/>
    </source>
</evidence>
<feature type="compositionally biased region" description="Polar residues" evidence="2">
    <location>
        <begin position="1"/>
        <end position="10"/>
    </location>
</feature>
<accession>M3ZD48</accession>
<proteinExistence type="inferred from homology"/>
<gene>
    <name evidence="3" type="primary">IER5L</name>
</gene>
<feature type="region of interest" description="Disordered" evidence="2">
    <location>
        <begin position="1"/>
        <end position="21"/>
    </location>
</feature>
<reference evidence="4" key="2">
    <citation type="journal article" date="2013" name="Nat. Genet.">
        <title>The genome of the platyfish, Xiphophorus maculatus, provides insights into evolutionary adaptation and several complex traits.</title>
        <authorList>
            <person name="Schartl M."/>
            <person name="Walter R.B."/>
            <person name="Shen Y."/>
            <person name="Garcia T."/>
            <person name="Catchen J."/>
            <person name="Amores A."/>
            <person name="Braasch I."/>
            <person name="Chalopin D."/>
            <person name="Volff J.N."/>
            <person name="Lesch K.P."/>
            <person name="Bisazza A."/>
            <person name="Minx P."/>
            <person name="Hillier L."/>
            <person name="Wilson R.K."/>
            <person name="Fuerstenberg S."/>
            <person name="Boore J."/>
            <person name="Searle S."/>
            <person name="Postlethwait J.H."/>
            <person name="Warren W.C."/>
        </authorList>
    </citation>
    <scope>NUCLEOTIDE SEQUENCE [LARGE SCALE GENOMIC DNA]</scope>
    <source>
        <strain evidence="4">JP 163 A</strain>
    </source>
</reference>
<sequence>MLTASRQPVGSPSHREQTSMQTHCCPTLTGCAFDAQNLISISLRKIQSSRTQRGGIKLHKNLLVTYVLRNARQFYMSKNSLQTQRTPPYEDAAAVHRRQEYIELTGSFTELADDFYCNFTGTESDTWHCGAHQSSAQPSELAHQDASACAMASPSDSELMVSEACWSCTDKSSWELPILNAQANQKTVLDLDTHVVTTVTNGYFHSDCCAQPKQPQAGAQCYTRKRKMDTSYYIVDPEFYLPDFVPCKRMRSEDDDDDNDDDGDDLQSDSGQLDSANISNLISVLGSGGLSEFVSWQQMDLEQIFGTQTICLKHTLLAGSGWTRAIEAF</sequence>
<feature type="region of interest" description="Disordered" evidence="2">
    <location>
        <begin position="251"/>
        <end position="273"/>
    </location>
</feature>
<dbReference type="Pfam" id="PF05760">
    <property type="entry name" value="IER"/>
    <property type="match status" value="1"/>
</dbReference>
<keyword evidence="4" id="KW-1185">Reference proteome</keyword>
<feature type="compositionally biased region" description="Acidic residues" evidence="2">
    <location>
        <begin position="253"/>
        <end position="267"/>
    </location>
</feature>
<dbReference type="OMA" id="PCKRMRT"/>
<dbReference type="HOGENOM" id="CLU_057338_1_0_1"/>
<dbReference type="AlphaFoldDB" id="M3ZD48"/>
<evidence type="ECO:0000313" key="3">
    <source>
        <dbReference type="Ensembl" id="ENSXMAP00000000140.2"/>
    </source>
</evidence>
<organism evidence="3 4">
    <name type="scientific">Xiphophorus maculatus</name>
    <name type="common">Southern platyfish</name>
    <name type="synonym">Platypoecilus maculatus</name>
    <dbReference type="NCBI Taxonomy" id="8083"/>
    <lineage>
        <taxon>Eukaryota</taxon>
        <taxon>Metazoa</taxon>
        <taxon>Chordata</taxon>
        <taxon>Craniata</taxon>
        <taxon>Vertebrata</taxon>
        <taxon>Euteleostomi</taxon>
        <taxon>Actinopterygii</taxon>
        <taxon>Neopterygii</taxon>
        <taxon>Teleostei</taxon>
        <taxon>Neoteleostei</taxon>
        <taxon>Acanthomorphata</taxon>
        <taxon>Ovalentaria</taxon>
        <taxon>Atherinomorphae</taxon>
        <taxon>Cyprinodontiformes</taxon>
        <taxon>Poeciliidae</taxon>
        <taxon>Poeciliinae</taxon>
        <taxon>Xiphophorus</taxon>
    </lineage>
</organism>
<evidence type="ECO:0000313" key="4">
    <source>
        <dbReference type="Proteomes" id="UP000002852"/>
    </source>
</evidence>
<reference evidence="3" key="4">
    <citation type="submission" date="2025-09" db="UniProtKB">
        <authorList>
            <consortium name="Ensembl"/>
        </authorList>
    </citation>
    <scope>IDENTIFICATION</scope>
    <source>
        <strain evidence="3">JP 163 A</strain>
    </source>
</reference>
<dbReference type="Ensembl" id="ENSXMAT00000000140.2">
    <property type="protein sequence ID" value="ENSXMAP00000000140.2"/>
    <property type="gene ID" value="ENSXMAG00000000145.2"/>
</dbReference>
<dbReference type="PROSITE" id="PS51257">
    <property type="entry name" value="PROKAR_LIPOPROTEIN"/>
    <property type="match status" value="1"/>
</dbReference>
<dbReference type="Proteomes" id="UP000002852">
    <property type="component" value="Unassembled WGS sequence"/>
</dbReference>
<dbReference type="eggNOG" id="ENOG502SDES">
    <property type="taxonomic scope" value="Eukaryota"/>
</dbReference>
<dbReference type="InterPro" id="IPR008653">
    <property type="entry name" value="IER"/>
</dbReference>
<comment type="similarity">
    <text evidence="1">Belongs to the IER family.</text>
</comment>
<dbReference type="InParanoid" id="M3ZD48"/>
<reference evidence="4" key="1">
    <citation type="submission" date="2012-01" db="EMBL/GenBank/DDBJ databases">
        <authorList>
            <person name="Walter R."/>
            <person name="Schartl M."/>
            <person name="Warren W."/>
        </authorList>
    </citation>
    <scope>NUCLEOTIDE SEQUENCE [LARGE SCALE GENOMIC DNA]</scope>
    <source>
        <strain evidence="4">JP 163 A</strain>
    </source>
</reference>
<name>M3ZD48_XIPMA</name>
<evidence type="ECO:0000256" key="2">
    <source>
        <dbReference type="SAM" id="MobiDB-lite"/>
    </source>
</evidence>
<dbReference type="STRING" id="8083.ENSXMAP00000000140"/>